<organism evidence="2 3">
    <name type="scientific">Ceratosolen solmsi marchali</name>
    <dbReference type="NCBI Taxonomy" id="326594"/>
    <lineage>
        <taxon>Eukaryota</taxon>
        <taxon>Metazoa</taxon>
        <taxon>Ecdysozoa</taxon>
        <taxon>Arthropoda</taxon>
        <taxon>Hexapoda</taxon>
        <taxon>Insecta</taxon>
        <taxon>Pterygota</taxon>
        <taxon>Neoptera</taxon>
        <taxon>Endopterygota</taxon>
        <taxon>Hymenoptera</taxon>
        <taxon>Apocrita</taxon>
        <taxon>Proctotrupomorpha</taxon>
        <taxon>Chalcidoidea</taxon>
        <taxon>Agaonidae</taxon>
        <taxon>Agaoninae</taxon>
        <taxon>Ceratosolen</taxon>
    </lineage>
</organism>
<proteinExistence type="predicted"/>
<dbReference type="KEGG" id="csol:105361621"/>
<dbReference type="RefSeq" id="XP_011497175.1">
    <property type="nucleotide sequence ID" value="XM_011498873.1"/>
</dbReference>
<accession>A0AAJ7DUS4</accession>
<gene>
    <name evidence="3" type="primary">LOC105361621</name>
</gene>
<protein>
    <submittedName>
        <fullName evidence="3">Uncharacterized protein LOC105361621</fullName>
    </submittedName>
</protein>
<reference evidence="3" key="1">
    <citation type="submission" date="2025-08" db="UniProtKB">
        <authorList>
            <consortium name="RefSeq"/>
        </authorList>
    </citation>
    <scope>IDENTIFICATION</scope>
</reference>
<feature type="coiled-coil region" evidence="1">
    <location>
        <begin position="9"/>
        <end position="43"/>
    </location>
</feature>
<evidence type="ECO:0000313" key="2">
    <source>
        <dbReference type="Proteomes" id="UP000695007"/>
    </source>
</evidence>
<sequence length="107" mass="12809">MNYQPNLVMQKITEKYFEEEKALEEKLRECDRLHEKLKSMDTKNLSDLSLSALQAKRENSRIRNEQFIQDLIKVKAILRTQSAYSPTQKQFQQLLADYYSYLQDEDN</sequence>
<dbReference type="GeneID" id="105361621"/>
<evidence type="ECO:0000313" key="3">
    <source>
        <dbReference type="RefSeq" id="XP_011497175.1"/>
    </source>
</evidence>
<dbReference type="Proteomes" id="UP000695007">
    <property type="component" value="Unplaced"/>
</dbReference>
<name>A0AAJ7DUS4_9HYME</name>
<dbReference type="AlphaFoldDB" id="A0AAJ7DUS4"/>
<keyword evidence="1" id="KW-0175">Coiled coil</keyword>
<evidence type="ECO:0000256" key="1">
    <source>
        <dbReference type="SAM" id="Coils"/>
    </source>
</evidence>
<keyword evidence="2" id="KW-1185">Reference proteome</keyword>